<keyword evidence="1" id="KW-0472">Membrane</keyword>
<feature type="signal peptide" evidence="2">
    <location>
        <begin position="1"/>
        <end position="21"/>
    </location>
</feature>
<name>A0A6J8ELC1_MYTCO</name>
<dbReference type="AlphaFoldDB" id="A0A6J8ELC1"/>
<evidence type="ECO:0000313" key="4">
    <source>
        <dbReference type="Proteomes" id="UP000507470"/>
    </source>
</evidence>
<evidence type="ECO:0000313" key="3">
    <source>
        <dbReference type="EMBL" id="CAC5420713.1"/>
    </source>
</evidence>
<evidence type="ECO:0000256" key="2">
    <source>
        <dbReference type="SAM" id="SignalP"/>
    </source>
</evidence>
<feature type="transmembrane region" description="Helical" evidence="1">
    <location>
        <begin position="582"/>
        <end position="608"/>
    </location>
</feature>
<sequence>MKTTLAIVAVLGLFALNCVRADGYGNGGGYMKGGWSGYGGQGYGKGGYHGYGKSGGYHGYGGYSGYGKKGGYVDEITHYSPYPVYGGAVAGPYAGGYAGSYAGGIGGDMDGGLFGQNGALQSDHSLSPVGYSKHFVSNPELDQLTETSKVSNKDQLNYKIPHGMSEVLCPLPYALQTWQVLETTNCEHKLNPNLLSYRNSMDIRYKSNSKIDKLNDLCNCTHGKGGISILFKASQWKSFGSIFIFGVYLTADSSIDNYRQELNALDDLYTYDINYGKVVVAECFSVQSLSSRPANIMKATLAIVAVLGLFALNCVRADGYGNGGGYMKGGWSGYGNGGHQGYGKASGYHGYGGYSGYGKKGGYVDEIVHYSPYPVYGGAVAGPYAGGLAGSYAGGIGGDMDGGLFGQNGALLMFFFLLLLLGNNNNGNGLFGQCFSVLSLSSRPANIMKSTLAIVAVLGLFALNCVRADGYGNGGGYMKGGWSGYGNGGHQGYGKAGGYHGYGGYSGYGKKGGYVDEIVHYSPYPVYGGAVAGPYAGGLAGSYAGGVGGDMDGGLFGQNGALRKFYFQSKIITISSCFSSCFSFWATTTMAMVCLVVKPNFIVVISIIKEATRFTKAAII</sequence>
<reference evidence="3 4" key="1">
    <citation type="submission" date="2020-06" db="EMBL/GenBank/DDBJ databases">
        <authorList>
            <person name="Li R."/>
            <person name="Bekaert M."/>
        </authorList>
    </citation>
    <scope>NUCLEOTIDE SEQUENCE [LARGE SCALE GENOMIC DNA]</scope>
    <source>
        <strain evidence="4">wild</strain>
    </source>
</reference>
<dbReference type="Proteomes" id="UP000507470">
    <property type="component" value="Unassembled WGS sequence"/>
</dbReference>
<keyword evidence="4" id="KW-1185">Reference proteome</keyword>
<accession>A0A6J8ELC1</accession>
<keyword evidence="1" id="KW-0812">Transmembrane</keyword>
<keyword evidence="1" id="KW-1133">Transmembrane helix</keyword>
<gene>
    <name evidence="3" type="ORF">MCOR_52913</name>
</gene>
<keyword evidence="2" id="KW-0732">Signal</keyword>
<dbReference type="EMBL" id="CACVKT020009164">
    <property type="protein sequence ID" value="CAC5420713.1"/>
    <property type="molecule type" value="Genomic_DNA"/>
</dbReference>
<evidence type="ECO:0000256" key="1">
    <source>
        <dbReference type="SAM" id="Phobius"/>
    </source>
</evidence>
<organism evidence="3 4">
    <name type="scientific">Mytilus coruscus</name>
    <name type="common">Sea mussel</name>
    <dbReference type="NCBI Taxonomy" id="42192"/>
    <lineage>
        <taxon>Eukaryota</taxon>
        <taxon>Metazoa</taxon>
        <taxon>Spiralia</taxon>
        <taxon>Lophotrochozoa</taxon>
        <taxon>Mollusca</taxon>
        <taxon>Bivalvia</taxon>
        <taxon>Autobranchia</taxon>
        <taxon>Pteriomorphia</taxon>
        <taxon>Mytilida</taxon>
        <taxon>Mytiloidea</taxon>
        <taxon>Mytilidae</taxon>
        <taxon>Mytilinae</taxon>
        <taxon>Mytilus</taxon>
    </lineage>
</organism>
<proteinExistence type="predicted"/>
<protein>
    <submittedName>
        <fullName evidence="3">Uncharacterized protein</fullName>
    </submittedName>
</protein>
<feature type="chain" id="PRO_5026826457" evidence="2">
    <location>
        <begin position="22"/>
        <end position="620"/>
    </location>
</feature>